<protein>
    <submittedName>
        <fullName evidence="1">Uncharacterized protein</fullName>
    </submittedName>
</protein>
<reference evidence="1" key="1">
    <citation type="submission" date="2024-06" db="EMBL/GenBank/DDBJ databases">
        <authorList>
            <person name="Najeeb S."/>
            <person name="Khan I."/>
            <person name="Muhammad J."/>
            <person name="Abbas A."/>
            <person name="Jahangir M."/>
            <person name="Alvi I.A."/>
            <person name="Ullah A."/>
            <person name="Ullah A."/>
            <person name="Khan A."/>
        </authorList>
    </citation>
    <scope>NUCLEOTIDE SEQUENCE</scope>
</reference>
<evidence type="ECO:0000313" key="1">
    <source>
        <dbReference type="EMBL" id="XDJ02798.1"/>
    </source>
</evidence>
<proteinExistence type="predicted"/>
<dbReference type="EMBL" id="PP995776">
    <property type="protein sequence ID" value="XDJ02798.1"/>
    <property type="molecule type" value="Genomic_DNA"/>
</dbReference>
<name>A0AB39C7Y6_9CAUD</name>
<sequence length="81" mass="9339">MGYEYESDVVSELGHLGMEYNSNAHYEMAGEVEEVYAKARAFDEIVDEFGHYVDTLSSWETIDHKDTQTLLEIIKENMEGK</sequence>
<accession>A0AB39C7Y6</accession>
<organism evidence="1">
    <name type="scientific">Staphylococcus phage UHP46</name>
    <dbReference type="NCBI Taxonomy" id="3234966"/>
    <lineage>
        <taxon>Viruses</taxon>
        <taxon>Duplodnaviria</taxon>
        <taxon>Heunggongvirae</taxon>
        <taxon>Uroviricota</taxon>
        <taxon>Caudoviricetes</taxon>
        <taxon>Herelleviridae</taxon>
        <taxon>Twortvirinae</taxon>
        <taxon>Sciuriunavirus</taxon>
    </lineage>
</organism>